<evidence type="ECO:0000313" key="3">
    <source>
        <dbReference type="EMBL" id="VDN46020.1"/>
    </source>
</evidence>
<feature type="transmembrane region" description="Helical" evidence="1">
    <location>
        <begin position="570"/>
        <end position="590"/>
    </location>
</feature>
<dbReference type="InterPro" id="IPR050491">
    <property type="entry name" value="AmpC-like"/>
</dbReference>
<dbReference type="Proteomes" id="UP000279029">
    <property type="component" value="Chromosome"/>
</dbReference>
<proteinExistence type="predicted"/>
<dbReference type="PANTHER" id="PTHR46825:SF9">
    <property type="entry name" value="BETA-LACTAMASE-RELATED DOMAIN-CONTAINING PROTEIN"/>
    <property type="match status" value="1"/>
</dbReference>
<dbReference type="SUPFAM" id="SSF56601">
    <property type="entry name" value="beta-lactamase/transpeptidase-like"/>
    <property type="match status" value="1"/>
</dbReference>
<dbReference type="PANTHER" id="PTHR46825">
    <property type="entry name" value="D-ALANYL-D-ALANINE-CARBOXYPEPTIDASE/ENDOPEPTIDASE AMPH"/>
    <property type="match status" value="1"/>
</dbReference>
<protein>
    <recommendedName>
        <fullName evidence="2">Beta-lactamase-related domain-containing protein</fullName>
    </recommendedName>
</protein>
<keyword evidence="1" id="KW-0812">Transmembrane</keyword>
<evidence type="ECO:0000259" key="2">
    <source>
        <dbReference type="Pfam" id="PF00144"/>
    </source>
</evidence>
<sequence length="594" mass="67010">MKRKMMCLVMVAYFVIMGLTTTAYGGQFVKDSKDEQFFDRMDQQLNAIIDEGKSVGAVATMVADGEKVLSKGYGYADVERGLESNGKDVGFRIGSISKTFVAVAALIAVEEGYIDMDQDISLYLEEVKAFKPLKYPVTMQHLLTHTSGFEEIVTGMAVKNVSDTEPLSETIVKYRPEQITRPGEIASYSNYGIGLAAYVIEKSTGTDFADFCYEKIFKPLEMNHTTFDHMHDTVRVSQAYLPSGEVTLDMYMNIYPEGSAVSTADDMAKYIQWLLEPSNRVLSQEYKKELLEQQFSMADEFEGIGYVWNRKEQNGHLYLEKKGETLHFYSRILLYPEKKTGIFYSFNTYVPSETIDKVSGAVTEQIYGNQEVPNEIGGATYNVSGCYANLWQSQKTPEKLLRFFVPGKMVDVSGSLSEGFTLNDKKMVHLGNNVYESSIGKVKFFDMNGKTYMTTAFSQTYERINGLENKGITFGVSILFILATFIYGVMAFIKLKDRSTIYQVARLVSFFQLVSLVGMIGLLIYGMMNFNMLTFTKYLQMAGWMIVTTTLLDILSAFRAKPHTTQKGIHILLWCHVIVSVAFCIVIWNMNLLG</sequence>
<gene>
    <name evidence="3" type="ORF">PATL70BA_0178</name>
</gene>
<name>A0A3P7NXJ3_9FIRM</name>
<keyword evidence="4" id="KW-1185">Reference proteome</keyword>
<dbReference type="EMBL" id="LR130778">
    <property type="protein sequence ID" value="VDN46020.1"/>
    <property type="molecule type" value="Genomic_DNA"/>
</dbReference>
<dbReference type="Pfam" id="PF00144">
    <property type="entry name" value="Beta-lactamase"/>
    <property type="match status" value="1"/>
</dbReference>
<dbReference type="RefSeq" id="WP_125135595.1">
    <property type="nucleotide sequence ID" value="NZ_LR130778.1"/>
</dbReference>
<dbReference type="Gene3D" id="3.40.710.10">
    <property type="entry name" value="DD-peptidase/beta-lactamase superfamily"/>
    <property type="match status" value="1"/>
</dbReference>
<feature type="transmembrane region" description="Helical" evidence="1">
    <location>
        <begin position="505"/>
        <end position="526"/>
    </location>
</feature>
<dbReference type="KEGG" id="cbar:PATL70BA_0178"/>
<keyword evidence="1" id="KW-0472">Membrane</keyword>
<dbReference type="InterPro" id="IPR001466">
    <property type="entry name" value="Beta-lactam-related"/>
</dbReference>
<feature type="transmembrane region" description="Helical" evidence="1">
    <location>
        <begin position="472"/>
        <end position="493"/>
    </location>
</feature>
<keyword evidence="1" id="KW-1133">Transmembrane helix</keyword>
<organism evidence="3 4">
    <name type="scientific">Petrocella atlantisensis</name>
    <dbReference type="NCBI Taxonomy" id="2173034"/>
    <lineage>
        <taxon>Bacteria</taxon>
        <taxon>Bacillati</taxon>
        <taxon>Bacillota</taxon>
        <taxon>Clostridia</taxon>
        <taxon>Lachnospirales</taxon>
        <taxon>Vallitaleaceae</taxon>
        <taxon>Petrocella</taxon>
    </lineage>
</organism>
<evidence type="ECO:0000256" key="1">
    <source>
        <dbReference type="SAM" id="Phobius"/>
    </source>
</evidence>
<evidence type="ECO:0000313" key="4">
    <source>
        <dbReference type="Proteomes" id="UP000279029"/>
    </source>
</evidence>
<accession>A0A3P7NXJ3</accession>
<dbReference type="InterPro" id="IPR012338">
    <property type="entry name" value="Beta-lactam/transpept-like"/>
</dbReference>
<reference evidence="3 4" key="1">
    <citation type="submission" date="2018-09" db="EMBL/GenBank/DDBJ databases">
        <authorList>
            <person name="Postec A."/>
        </authorList>
    </citation>
    <scope>NUCLEOTIDE SEQUENCE [LARGE SCALE GENOMIC DNA]</scope>
    <source>
        <strain evidence="3">70B-A</strain>
    </source>
</reference>
<feature type="transmembrane region" description="Helical" evidence="1">
    <location>
        <begin position="538"/>
        <end position="558"/>
    </location>
</feature>
<dbReference type="OrthoDB" id="9797709at2"/>
<feature type="domain" description="Beta-lactamase-related" evidence="2">
    <location>
        <begin position="47"/>
        <end position="351"/>
    </location>
</feature>
<dbReference type="AlphaFoldDB" id="A0A3P7NXJ3"/>